<evidence type="ECO:0000256" key="1">
    <source>
        <dbReference type="ARBA" id="ARBA00022729"/>
    </source>
</evidence>
<keyword evidence="1 4" id="KW-0732">Signal</keyword>
<feature type="chain" id="PRO_5045392228" description="Alginate lyase domain-containing protein" evidence="4">
    <location>
        <begin position="19"/>
        <end position="494"/>
    </location>
</feature>
<evidence type="ECO:0000256" key="4">
    <source>
        <dbReference type="SAM" id="SignalP"/>
    </source>
</evidence>
<accession>A0ABP0BAT6</accession>
<evidence type="ECO:0000259" key="5">
    <source>
        <dbReference type="Pfam" id="PF05426"/>
    </source>
</evidence>
<dbReference type="InterPro" id="IPR008929">
    <property type="entry name" value="Chondroitin_lyas"/>
</dbReference>
<comment type="caution">
    <text evidence="6">The sequence shown here is derived from an EMBL/GenBank/DDBJ whole genome shotgun (WGS) entry which is preliminary data.</text>
</comment>
<evidence type="ECO:0000256" key="2">
    <source>
        <dbReference type="ARBA" id="ARBA00023239"/>
    </source>
</evidence>
<name>A0ABP0BAT6_9PEZI</name>
<dbReference type="SUPFAM" id="SSF48230">
    <property type="entry name" value="Chondroitin AC/alginate lyase"/>
    <property type="match status" value="1"/>
</dbReference>
<keyword evidence="7" id="KW-1185">Reference proteome</keyword>
<dbReference type="Pfam" id="PF05426">
    <property type="entry name" value="Alginate_lyase"/>
    <property type="match status" value="1"/>
</dbReference>
<feature type="region of interest" description="Disordered" evidence="3">
    <location>
        <begin position="465"/>
        <end position="494"/>
    </location>
</feature>
<feature type="domain" description="Alginate lyase" evidence="5">
    <location>
        <begin position="49"/>
        <end position="302"/>
    </location>
</feature>
<reference evidence="6 7" key="1">
    <citation type="submission" date="2024-01" db="EMBL/GenBank/DDBJ databases">
        <authorList>
            <person name="Allen C."/>
            <person name="Tagirdzhanova G."/>
        </authorList>
    </citation>
    <scope>NUCLEOTIDE SEQUENCE [LARGE SCALE GENOMIC DNA]</scope>
</reference>
<evidence type="ECO:0000256" key="3">
    <source>
        <dbReference type="SAM" id="MobiDB-lite"/>
    </source>
</evidence>
<protein>
    <recommendedName>
        <fullName evidence="5">Alginate lyase domain-containing protein</fullName>
    </recommendedName>
</protein>
<feature type="signal peptide" evidence="4">
    <location>
        <begin position="1"/>
        <end position="18"/>
    </location>
</feature>
<dbReference type="InterPro" id="IPR008397">
    <property type="entry name" value="Alginate_lyase_dom"/>
</dbReference>
<dbReference type="EMBL" id="CAWUHB010000012">
    <property type="protein sequence ID" value="CAK7216679.1"/>
    <property type="molecule type" value="Genomic_DNA"/>
</dbReference>
<dbReference type="Gene3D" id="1.50.10.100">
    <property type="entry name" value="Chondroitin AC/alginate lyase"/>
    <property type="match status" value="1"/>
</dbReference>
<feature type="compositionally biased region" description="Polar residues" evidence="3">
    <location>
        <begin position="480"/>
        <end position="494"/>
    </location>
</feature>
<dbReference type="Proteomes" id="UP001642405">
    <property type="component" value="Unassembled WGS sequence"/>
</dbReference>
<evidence type="ECO:0000313" key="6">
    <source>
        <dbReference type="EMBL" id="CAK7216679.1"/>
    </source>
</evidence>
<proteinExistence type="predicted"/>
<sequence>MARFSLLALASAVLTTSASFVHPGLLVTDADIARAASKIAVQADPWYQSWNTLTGLSYASADYVPNAVANLSRDTNGENLWHDAAAAFNLALRWRISGNDSFADAAARVLTNWSSTLVAVTGSGDDDFLSAGLQGYELANAAELLRTYTPFVESGGLAAVQTMMETKFLPLNMFFLYHLDGSEHNVLHFFANWELAQLATVQAIAVLTENQTAWDFATDYLYSGIGNGCINNAISNLVEEPGSPATLLGQGQESGRDQGHSALDHQLLGVVAQQAWNQGEDVYGFNDSRILRGIEYFARYNLGNDVPFVNYTNGIVSYSEISSASRGSVRPTWELFYAHYVQIKGEEAPWTVEYLNYTLDYFGGAEGGAGSWGEGSGHYDGLGWGSLLYHLDPADINSTSVVSSAASASSVTSAIAASTTSATSATSAITASFDTFVTSVTSVSSVAAATSTALASSSASVTSSTTAETPRITAVRGASRTKTSSCKAQGNHSH</sequence>
<keyword evidence="2" id="KW-0456">Lyase</keyword>
<gene>
    <name evidence="6" type="ORF">SCUCBS95973_002888</name>
</gene>
<organism evidence="6 7">
    <name type="scientific">Sporothrix curviconia</name>
    <dbReference type="NCBI Taxonomy" id="1260050"/>
    <lineage>
        <taxon>Eukaryota</taxon>
        <taxon>Fungi</taxon>
        <taxon>Dikarya</taxon>
        <taxon>Ascomycota</taxon>
        <taxon>Pezizomycotina</taxon>
        <taxon>Sordariomycetes</taxon>
        <taxon>Sordariomycetidae</taxon>
        <taxon>Ophiostomatales</taxon>
        <taxon>Ophiostomataceae</taxon>
        <taxon>Sporothrix</taxon>
    </lineage>
</organism>
<evidence type="ECO:0000313" key="7">
    <source>
        <dbReference type="Proteomes" id="UP001642405"/>
    </source>
</evidence>